<dbReference type="AlphaFoldDB" id="A0A8J4FKR6"/>
<dbReference type="Proteomes" id="UP000722791">
    <property type="component" value="Unassembled WGS sequence"/>
</dbReference>
<dbReference type="InterPro" id="IPR020103">
    <property type="entry name" value="PsdUridine_synth_cat_dom_sf"/>
</dbReference>
<reference evidence="3" key="1">
    <citation type="journal article" date="2021" name="Proc. Natl. Acad. Sci. U.S.A.">
        <title>Three genomes in the algal genus Volvox reveal the fate of a haploid sex-determining region after a transition to homothallism.</title>
        <authorList>
            <person name="Yamamoto K."/>
            <person name="Hamaji T."/>
            <person name="Kawai-Toyooka H."/>
            <person name="Matsuzaki R."/>
            <person name="Takahashi F."/>
            <person name="Nishimura Y."/>
            <person name="Kawachi M."/>
            <person name="Noguchi H."/>
            <person name="Minakuchi Y."/>
            <person name="Umen J.G."/>
            <person name="Toyoda A."/>
            <person name="Nozaki H."/>
        </authorList>
    </citation>
    <scope>NUCLEOTIDE SEQUENCE</scope>
    <source>
        <strain evidence="4">NIES-3785</strain>
        <strain evidence="3">NIES-3786</strain>
    </source>
</reference>
<dbReference type="GO" id="GO:0003723">
    <property type="term" value="F:RNA binding"/>
    <property type="evidence" value="ECO:0007669"/>
    <property type="project" value="InterPro"/>
</dbReference>
<evidence type="ECO:0000259" key="2">
    <source>
        <dbReference type="Pfam" id="PF00849"/>
    </source>
</evidence>
<evidence type="ECO:0000256" key="1">
    <source>
        <dbReference type="SAM" id="MobiDB-lite"/>
    </source>
</evidence>
<feature type="compositionally biased region" description="Low complexity" evidence="1">
    <location>
        <begin position="55"/>
        <end position="68"/>
    </location>
</feature>
<dbReference type="InterPro" id="IPR050188">
    <property type="entry name" value="RluA_PseudoU_synthase"/>
</dbReference>
<dbReference type="OrthoDB" id="424794at2759"/>
<feature type="region of interest" description="Disordered" evidence="1">
    <location>
        <begin position="470"/>
        <end position="498"/>
    </location>
</feature>
<keyword evidence="5" id="KW-1185">Reference proteome</keyword>
<dbReference type="Proteomes" id="UP000747110">
    <property type="component" value="Unassembled WGS sequence"/>
</dbReference>
<evidence type="ECO:0000313" key="3">
    <source>
        <dbReference type="EMBL" id="GIL80420.1"/>
    </source>
</evidence>
<proteinExistence type="predicted"/>
<dbReference type="Gene3D" id="3.30.2350.10">
    <property type="entry name" value="Pseudouridine synthase"/>
    <property type="match status" value="1"/>
</dbReference>
<dbReference type="EMBL" id="BNCP01000019">
    <property type="protein sequence ID" value="GIL80420.1"/>
    <property type="molecule type" value="Genomic_DNA"/>
</dbReference>
<feature type="region of interest" description="Disordered" evidence="1">
    <location>
        <begin position="55"/>
        <end position="100"/>
    </location>
</feature>
<dbReference type="Pfam" id="PF00849">
    <property type="entry name" value="PseudoU_synth_2"/>
    <property type="match status" value="1"/>
</dbReference>
<feature type="domain" description="Pseudouridine synthase RsuA/RluA-like" evidence="2">
    <location>
        <begin position="277"/>
        <end position="446"/>
    </location>
</feature>
<dbReference type="PANTHER" id="PTHR21600">
    <property type="entry name" value="MITOCHONDRIAL RNA PSEUDOURIDINE SYNTHASE"/>
    <property type="match status" value="1"/>
</dbReference>
<evidence type="ECO:0000313" key="4">
    <source>
        <dbReference type="EMBL" id="GIM12908.1"/>
    </source>
</evidence>
<sequence length="547" mass="59933">MKISFQPTYTRSALSIVICHPILAGRHLSQLGRGTTLSPSTSTRKFTFMANCQTSSFSTSSPAESGFSVPGREDYAQVPSPLTGTDPSISTLPRAPSPASLHRKTRYPFHLFTLESALRTPPLDHQLGAHVIHLLAQREGAASEVLSELLEVPQELMLRLIWFGAVYYCPVPPLPRSATPAGDGLDSHDTAVCRSAAAASGAGSPAAQLAELQAGRQEALAKWGRHSRHQTPRRLGSDQAISKGGYLRVHMHPKRFPVAHALNHEQWSRRLLAVRPDHVVVNKPPGLQVPPTVDNVQESLLACVEKALCLEPGSLHPAHRLDAGTEGVVVLARDAAFASYFRSLMADKAQHAVRKQYKCLVSQAPPLGPLVHWILEDQRRQGETAHSVVVPEGTGGAARCELWVEQVEQTELNTEAADLWGARKAFEVTIALITGRTHQIRVQMAAIGLPLLGDRLYTALATKWQHRLQRQSEGGVEQRQQQEHGWLEEDEKQQQEVPGRGRSWCLPALMQPLAPIALQAHSLTLLEDGKMGPAPMCFSAGKPWWRT</sequence>
<dbReference type="CDD" id="cd02869">
    <property type="entry name" value="PseudoU_synth_RluA_like"/>
    <property type="match status" value="1"/>
</dbReference>
<dbReference type="InterPro" id="IPR006145">
    <property type="entry name" value="PsdUridine_synth_RsuA/RluA"/>
</dbReference>
<dbReference type="GO" id="GO:0000455">
    <property type="term" value="P:enzyme-directed rRNA pseudouridine synthesis"/>
    <property type="evidence" value="ECO:0007669"/>
    <property type="project" value="TreeGrafter"/>
</dbReference>
<protein>
    <recommendedName>
        <fullName evidence="2">Pseudouridine synthase RsuA/RluA-like domain-containing protein</fullName>
    </recommendedName>
</protein>
<name>A0A8J4FKR6_9CHLO</name>
<feature type="compositionally biased region" description="Polar residues" evidence="1">
    <location>
        <begin position="80"/>
        <end position="91"/>
    </location>
</feature>
<accession>A0A8J4FKR6</accession>
<comment type="caution">
    <text evidence="3">The sequence shown here is derived from an EMBL/GenBank/DDBJ whole genome shotgun (WGS) entry which is preliminary data.</text>
</comment>
<gene>
    <name evidence="3" type="ORF">Vretifemale_9635</name>
    <name evidence="4" type="ORF">Vretimale_16131</name>
</gene>
<dbReference type="SUPFAM" id="SSF55120">
    <property type="entry name" value="Pseudouridine synthase"/>
    <property type="match status" value="1"/>
</dbReference>
<dbReference type="EMBL" id="BNCQ01000045">
    <property type="protein sequence ID" value="GIM12908.1"/>
    <property type="molecule type" value="Genomic_DNA"/>
</dbReference>
<evidence type="ECO:0000313" key="5">
    <source>
        <dbReference type="Proteomes" id="UP000747110"/>
    </source>
</evidence>
<organism evidence="3 5">
    <name type="scientific">Volvox reticuliferus</name>
    <dbReference type="NCBI Taxonomy" id="1737510"/>
    <lineage>
        <taxon>Eukaryota</taxon>
        <taxon>Viridiplantae</taxon>
        <taxon>Chlorophyta</taxon>
        <taxon>core chlorophytes</taxon>
        <taxon>Chlorophyceae</taxon>
        <taxon>CS clade</taxon>
        <taxon>Chlamydomonadales</taxon>
        <taxon>Volvocaceae</taxon>
        <taxon>Volvox</taxon>
    </lineage>
</organism>
<dbReference type="PANTHER" id="PTHR21600:SF52">
    <property type="entry name" value="PSEUDOURIDINE SYNTHASE RSUA_RLUA-LIKE DOMAIN-CONTAINING PROTEIN"/>
    <property type="match status" value="1"/>
</dbReference>
<dbReference type="GO" id="GO:0009982">
    <property type="term" value="F:pseudouridine synthase activity"/>
    <property type="evidence" value="ECO:0007669"/>
    <property type="project" value="InterPro"/>
</dbReference>